<dbReference type="PROSITE" id="PS51406">
    <property type="entry name" value="FIBRINOGEN_C_2"/>
    <property type="match status" value="1"/>
</dbReference>
<dbReference type="InterPro" id="IPR036056">
    <property type="entry name" value="Fibrinogen-like_C"/>
</dbReference>
<evidence type="ECO:0000256" key="2">
    <source>
        <dbReference type="ARBA" id="ARBA00022525"/>
    </source>
</evidence>
<dbReference type="InterPro" id="IPR037579">
    <property type="entry name" value="FIB_ANG-like"/>
</dbReference>
<feature type="domain" description="Fibrinogen C-terminal" evidence="7">
    <location>
        <begin position="162"/>
        <end position="259"/>
    </location>
</feature>
<keyword evidence="5" id="KW-1015">Disulfide bond</keyword>
<evidence type="ECO:0000256" key="6">
    <source>
        <dbReference type="ARBA" id="ARBA00023180"/>
    </source>
</evidence>
<dbReference type="EMBL" id="JAWDGP010003204">
    <property type="protein sequence ID" value="KAK3776508.1"/>
    <property type="molecule type" value="Genomic_DNA"/>
</dbReference>
<keyword evidence="9" id="KW-1185">Reference proteome</keyword>
<evidence type="ECO:0000256" key="5">
    <source>
        <dbReference type="ARBA" id="ARBA00023157"/>
    </source>
</evidence>
<name>A0AAE0ZW91_9GAST</name>
<proteinExistence type="predicted"/>
<gene>
    <name evidence="8" type="ORF">RRG08_060223</name>
</gene>
<sequence>MPDMQAGLKPIEVLVCLYGDLKARLSVLNIPTHDQLVSSDQFNPFVLRFSNLQPEAGQTRYHASWGQVRPFLLDVTRDGVRHNLRPGSSEAGSNITPSPLLGLTNNANSRLPQCRECVVIQAVWSELCPSSDAHLPDQRFTSEKKLIKPKEQGGPLDFLFVSADRHGSRECNDVFQSGDSMHFLGDYYIMIKPRGVAHSFKALCKVVDNAGWTVIQKRQDGSVDFYRTWDDYRVGFGTLEGEFWLGNDNIHYLTSQGKT</sequence>
<evidence type="ECO:0000256" key="3">
    <source>
        <dbReference type="ARBA" id="ARBA00022729"/>
    </source>
</evidence>
<evidence type="ECO:0000259" key="7">
    <source>
        <dbReference type="PROSITE" id="PS51406"/>
    </source>
</evidence>
<dbReference type="Proteomes" id="UP001283361">
    <property type="component" value="Unassembled WGS sequence"/>
</dbReference>
<comment type="caution">
    <text evidence="8">The sequence shown here is derived from an EMBL/GenBank/DDBJ whole genome shotgun (WGS) entry which is preliminary data.</text>
</comment>
<reference evidence="8" key="1">
    <citation type="journal article" date="2023" name="G3 (Bethesda)">
        <title>A reference genome for the long-term kleptoplast-retaining sea slug Elysia crispata morphotype clarki.</title>
        <authorList>
            <person name="Eastman K.E."/>
            <person name="Pendleton A.L."/>
            <person name="Shaikh M.A."/>
            <person name="Suttiyut T."/>
            <person name="Ogas R."/>
            <person name="Tomko P."/>
            <person name="Gavelis G."/>
            <person name="Widhalm J.R."/>
            <person name="Wisecaver J.H."/>
        </authorList>
    </citation>
    <scope>NUCLEOTIDE SEQUENCE</scope>
    <source>
        <strain evidence="8">ECLA1</strain>
    </source>
</reference>
<evidence type="ECO:0000313" key="8">
    <source>
        <dbReference type="EMBL" id="KAK3776508.1"/>
    </source>
</evidence>
<dbReference type="PANTHER" id="PTHR47221">
    <property type="entry name" value="FIBRINOGEN ALPHA CHAIN"/>
    <property type="match status" value="1"/>
</dbReference>
<protein>
    <recommendedName>
        <fullName evidence="7">Fibrinogen C-terminal domain-containing protein</fullName>
    </recommendedName>
</protein>
<dbReference type="Pfam" id="PF00147">
    <property type="entry name" value="Fibrinogen_C"/>
    <property type="match status" value="1"/>
</dbReference>
<dbReference type="InterPro" id="IPR014716">
    <property type="entry name" value="Fibrinogen_a/b/g_C_1"/>
</dbReference>
<keyword evidence="2" id="KW-0964">Secreted</keyword>
<evidence type="ECO:0000313" key="9">
    <source>
        <dbReference type="Proteomes" id="UP001283361"/>
    </source>
</evidence>
<dbReference type="PANTHER" id="PTHR47221:SF6">
    <property type="entry name" value="FIBRINOGEN ALPHA CHAIN"/>
    <property type="match status" value="1"/>
</dbReference>
<dbReference type="GO" id="GO:0005576">
    <property type="term" value="C:extracellular region"/>
    <property type="evidence" value="ECO:0007669"/>
    <property type="project" value="UniProtKB-SubCell"/>
</dbReference>
<evidence type="ECO:0000256" key="4">
    <source>
        <dbReference type="ARBA" id="ARBA00023054"/>
    </source>
</evidence>
<organism evidence="8 9">
    <name type="scientific">Elysia crispata</name>
    <name type="common">lettuce slug</name>
    <dbReference type="NCBI Taxonomy" id="231223"/>
    <lineage>
        <taxon>Eukaryota</taxon>
        <taxon>Metazoa</taxon>
        <taxon>Spiralia</taxon>
        <taxon>Lophotrochozoa</taxon>
        <taxon>Mollusca</taxon>
        <taxon>Gastropoda</taxon>
        <taxon>Heterobranchia</taxon>
        <taxon>Euthyneura</taxon>
        <taxon>Panpulmonata</taxon>
        <taxon>Sacoglossa</taxon>
        <taxon>Placobranchoidea</taxon>
        <taxon>Plakobranchidae</taxon>
        <taxon>Elysia</taxon>
    </lineage>
</organism>
<dbReference type="AlphaFoldDB" id="A0AAE0ZW91"/>
<dbReference type="SMART" id="SM00186">
    <property type="entry name" value="FBG"/>
    <property type="match status" value="1"/>
</dbReference>
<dbReference type="Gene3D" id="3.90.215.10">
    <property type="entry name" value="Gamma Fibrinogen, chain A, domain 1"/>
    <property type="match status" value="1"/>
</dbReference>
<keyword evidence="3" id="KW-0732">Signal</keyword>
<evidence type="ECO:0000256" key="1">
    <source>
        <dbReference type="ARBA" id="ARBA00004613"/>
    </source>
</evidence>
<dbReference type="SUPFAM" id="SSF56496">
    <property type="entry name" value="Fibrinogen C-terminal domain-like"/>
    <property type="match status" value="1"/>
</dbReference>
<keyword evidence="6" id="KW-0325">Glycoprotein</keyword>
<comment type="subcellular location">
    <subcellularLocation>
        <location evidence="1">Secreted</location>
    </subcellularLocation>
</comment>
<dbReference type="InterPro" id="IPR002181">
    <property type="entry name" value="Fibrinogen_a/b/g_C_dom"/>
</dbReference>
<accession>A0AAE0ZW91</accession>
<keyword evidence="4" id="KW-0175">Coiled coil</keyword>